<keyword evidence="5 9" id="KW-0418">Kinase</keyword>
<feature type="domain" description="Response regulatory" evidence="8">
    <location>
        <begin position="4"/>
        <end position="124"/>
    </location>
</feature>
<dbReference type="InterPro" id="IPR011006">
    <property type="entry name" value="CheY-like_superfamily"/>
</dbReference>
<dbReference type="PANTHER" id="PTHR43547:SF2">
    <property type="entry name" value="HYBRID SIGNAL TRANSDUCTION HISTIDINE KINASE C"/>
    <property type="match status" value="1"/>
</dbReference>
<dbReference type="PROSITE" id="PS50109">
    <property type="entry name" value="HIS_KIN"/>
    <property type="match status" value="1"/>
</dbReference>
<dbReference type="CDD" id="cd00156">
    <property type="entry name" value="REC"/>
    <property type="match status" value="1"/>
</dbReference>
<dbReference type="SMART" id="SM00388">
    <property type="entry name" value="HisKA"/>
    <property type="match status" value="1"/>
</dbReference>
<comment type="catalytic activity">
    <reaction evidence="1">
        <text>ATP + protein L-histidine = ADP + protein N-phospho-L-histidine.</text>
        <dbReference type="EC" id="2.7.13.3"/>
    </reaction>
</comment>
<dbReference type="Gene3D" id="3.40.50.2300">
    <property type="match status" value="1"/>
</dbReference>
<accession>A0A250IID7</accession>
<sequence length="394" mass="43204">MSLRVLLVDDSLADQRAVRRALEKDTHTKWEVELAHSAEEALERLNHPPLPDAIVLDFHLPGIDGVALLRSLRERCGEQMPAVVVFTGSGSELVAVDAMRAGAHDYILKDGLSPERLRRSLAHAVESVRMARELEERRLQTERAEQAARVALAVRDEFFAIATHDLKGPLQSILLSTQLLRRQLPESAHTPGVEARLEQILRGTQRMSELIDHFLAVSKGGERPLRRERVDLLSLVRTKVRELAPLSATHPVNLHVEGMDFLGQWDAGSLERVLDNLLGNAVKYSPKGGAIDVWLSEESPGPSGWVTLRVRDQGMGIPAEDLPHIFERFRRGRNVAPAISGSGVGLASAYRLVTMHGGTLSVESQEGAGSTFTVSLPRDIRVGAPLTGSTTHSP</sequence>
<dbReference type="InterPro" id="IPR003661">
    <property type="entry name" value="HisK_dim/P_dom"/>
</dbReference>
<dbReference type="PANTHER" id="PTHR43547">
    <property type="entry name" value="TWO-COMPONENT HISTIDINE KINASE"/>
    <property type="match status" value="1"/>
</dbReference>
<dbReference type="FunFam" id="3.30.565.10:FF:000006">
    <property type="entry name" value="Sensor histidine kinase WalK"/>
    <property type="match status" value="1"/>
</dbReference>
<dbReference type="Proteomes" id="UP000217289">
    <property type="component" value="Chromosome"/>
</dbReference>
<dbReference type="InterPro" id="IPR005467">
    <property type="entry name" value="His_kinase_dom"/>
</dbReference>
<dbReference type="SMART" id="SM00448">
    <property type="entry name" value="REC"/>
    <property type="match status" value="1"/>
</dbReference>
<evidence type="ECO:0000256" key="6">
    <source>
        <dbReference type="PROSITE-ProRule" id="PRU00169"/>
    </source>
</evidence>
<dbReference type="SUPFAM" id="SSF52172">
    <property type="entry name" value="CheY-like"/>
    <property type="match status" value="1"/>
</dbReference>
<dbReference type="RefSeq" id="WP_095979367.1">
    <property type="nucleotide sequence ID" value="NZ_CP022163.1"/>
</dbReference>
<evidence type="ECO:0000256" key="5">
    <source>
        <dbReference type="ARBA" id="ARBA00022777"/>
    </source>
</evidence>
<evidence type="ECO:0000313" key="10">
    <source>
        <dbReference type="Proteomes" id="UP000217289"/>
    </source>
</evidence>
<dbReference type="InterPro" id="IPR036890">
    <property type="entry name" value="HATPase_C_sf"/>
</dbReference>
<keyword evidence="4" id="KW-0808">Transferase</keyword>
<evidence type="ECO:0000259" key="8">
    <source>
        <dbReference type="PROSITE" id="PS50110"/>
    </source>
</evidence>
<dbReference type="InterPro" id="IPR036097">
    <property type="entry name" value="HisK_dim/P_sf"/>
</dbReference>
<dbReference type="PROSITE" id="PS50110">
    <property type="entry name" value="RESPONSE_REGULATORY"/>
    <property type="match status" value="1"/>
</dbReference>
<dbReference type="SUPFAM" id="SSF55874">
    <property type="entry name" value="ATPase domain of HSP90 chaperone/DNA topoisomerase II/histidine kinase"/>
    <property type="match status" value="1"/>
</dbReference>
<gene>
    <name evidence="9" type="ORF">MEBOL_004442</name>
</gene>
<dbReference type="Pfam" id="PF00512">
    <property type="entry name" value="HisKA"/>
    <property type="match status" value="1"/>
</dbReference>
<dbReference type="GO" id="GO:0000155">
    <property type="term" value="F:phosphorelay sensor kinase activity"/>
    <property type="evidence" value="ECO:0007669"/>
    <property type="project" value="InterPro"/>
</dbReference>
<dbReference type="CDD" id="cd00082">
    <property type="entry name" value="HisKA"/>
    <property type="match status" value="1"/>
</dbReference>
<dbReference type="InterPro" id="IPR003594">
    <property type="entry name" value="HATPase_dom"/>
</dbReference>
<dbReference type="Pfam" id="PF02518">
    <property type="entry name" value="HATPase_c"/>
    <property type="match status" value="1"/>
</dbReference>
<evidence type="ECO:0000313" key="9">
    <source>
        <dbReference type="EMBL" id="ATB30980.1"/>
    </source>
</evidence>
<dbReference type="AlphaFoldDB" id="A0A250IID7"/>
<dbReference type="SMART" id="SM00387">
    <property type="entry name" value="HATPase_c"/>
    <property type="match status" value="1"/>
</dbReference>
<dbReference type="InterPro" id="IPR004358">
    <property type="entry name" value="Sig_transdc_His_kin-like_C"/>
</dbReference>
<dbReference type="EC" id="2.7.13.3" evidence="2"/>
<dbReference type="Gene3D" id="3.30.565.10">
    <property type="entry name" value="Histidine kinase-like ATPase, C-terminal domain"/>
    <property type="match status" value="1"/>
</dbReference>
<evidence type="ECO:0000256" key="1">
    <source>
        <dbReference type="ARBA" id="ARBA00000085"/>
    </source>
</evidence>
<dbReference type="OrthoDB" id="5342753at2"/>
<keyword evidence="10" id="KW-1185">Reference proteome</keyword>
<dbReference type="KEGG" id="mbd:MEBOL_004442"/>
<dbReference type="Pfam" id="PF00072">
    <property type="entry name" value="Response_reg"/>
    <property type="match status" value="1"/>
</dbReference>
<dbReference type="SUPFAM" id="SSF47384">
    <property type="entry name" value="Homodimeric domain of signal transducing histidine kinase"/>
    <property type="match status" value="1"/>
</dbReference>
<name>A0A250IID7_9BACT</name>
<evidence type="ECO:0000256" key="3">
    <source>
        <dbReference type="ARBA" id="ARBA00022553"/>
    </source>
</evidence>
<dbReference type="PRINTS" id="PR00344">
    <property type="entry name" value="BCTRLSENSOR"/>
</dbReference>
<dbReference type="Gene3D" id="1.10.287.130">
    <property type="match status" value="1"/>
</dbReference>
<keyword evidence="3 6" id="KW-0597">Phosphoprotein</keyword>
<dbReference type="InterPro" id="IPR001789">
    <property type="entry name" value="Sig_transdc_resp-reg_receiver"/>
</dbReference>
<protein>
    <recommendedName>
        <fullName evidence="2">histidine kinase</fullName>
        <ecNumber evidence="2">2.7.13.3</ecNumber>
    </recommendedName>
</protein>
<feature type="domain" description="Histidine kinase" evidence="7">
    <location>
        <begin position="161"/>
        <end position="380"/>
    </location>
</feature>
<dbReference type="EMBL" id="CP022163">
    <property type="protein sequence ID" value="ATB30980.1"/>
    <property type="molecule type" value="Genomic_DNA"/>
</dbReference>
<reference evidence="9 10" key="1">
    <citation type="submission" date="2017-06" db="EMBL/GenBank/DDBJ databases">
        <authorList>
            <person name="Kim H.J."/>
            <person name="Triplett B.A."/>
        </authorList>
    </citation>
    <scope>NUCLEOTIDE SEQUENCE [LARGE SCALE GENOMIC DNA]</scope>
    <source>
        <strain evidence="9 10">DSM 14713</strain>
    </source>
</reference>
<evidence type="ECO:0000256" key="2">
    <source>
        <dbReference type="ARBA" id="ARBA00012438"/>
    </source>
</evidence>
<feature type="modified residue" description="4-aspartylphosphate" evidence="6">
    <location>
        <position position="57"/>
    </location>
</feature>
<proteinExistence type="predicted"/>
<evidence type="ECO:0000259" key="7">
    <source>
        <dbReference type="PROSITE" id="PS50109"/>
    </source>
</evidence>
<organism evidence="9 10">
    <name type="scientific">Melittangium boletus DSM 14713</name>
    <dbReference type="NCBI Taxonomy" id="1294270"/>
    <lineage>
        <taxon>Bacteria</taxon>
        <taxon>Pseudomonadati</taxon>
        <taxon>Myxococcota</taxon>
        <taxon>Myxococcia</taxon>
        <taxon>Myxococcales</taxon>
        <taxon>Cystobacterineae</taxon>
        <taxon>Archangiaceae</taxon>
        <taxon>Melittangium</taxon>
    </lineage>
</organism>
<evidence type="ECO:0000256" key="4">
    <source>
        <dbReference type="ARBA" id="ARBA00022679"/>
    </source>
</evidence>
<dbReference type="CDD" id="cd00075">
    <property type="entry name" value="HATPase"/>
    <property type="match status" value="1"/>
</dbReference>